<dbReference type="PANTHER" id="PTHR11207">
    <property type="entry name" value="RIBONUCLEASE III"/>
    <property type="match status" value="1"/>
</dbReference>
<comment type="caution">
    <text evidence="19">The sequence shown here is derived from an EMBL/GenBank/DDBJ whole genome shotgun (WGS) entry which is preliminary data.</text>
</comment>
<comment type="similarity">
    <text evidence="3">Belongs to the ribonuclease III family.</text>
</comment>
<dbReference type="Gene3D" id="3.30.160.20">
    <property type="match status" value="1"/>
</dbReference>
<dbReference type="Gene3D" id="1.10.1520.10">
    <property type="entry name" value="Ribonuclease III domain"/>
    <property type="match status" value="1"/>
</dbReference>
<gene>
    <name evidence="15 19" type="primary">rnc</name>
    <name evidence="18" type="ORF">CH360_14800</name>
    <name evidence="19" type="ORF">CH373_08305</name>
</gene>
<dbReference type="CDD" id="cd10845">
    <property type="entry name" value="DSRM_RNAse_III_family"/>
    <property type="match status" value="1"/>
</dbReference>
<evidence type="ECO:0000256" key="2">
    <source>
        <dbReference type="ARBA" id="ARBA00004496"/>
    </source>
</evidence>
<keyword evidence="10 15" id="KW-0479">Metal-binding</keyword>
<dbReference type="CDD" id="cd00593">
    <property type="entry name" value="RIBOc"/>
    <property type="match status" value="1"/>
</dbReference>
<proteinExistence type="inferred from homology"/>
<evidence type="ECO:0000259" key="17">
    <source>
        <dbReference type="PROSITE" id="PS50142"/>
    </source>
</evidence>
<feature type="binding site" evidence="15">
    <location>
        <position position="108"/>
    </location>
    <ligand>
        <name>Mg(2+)</name>
        <dbReference type="ChEBI" id="CHEBI:18420"/>
    </ligand>
</feature>
<evidence type="ECO:0000256" key="9">
    <source>
        <dbReference type="ARBA" id="ARBA00022722"/>
    </source>
</evidence>
<evidence type="ECO:0000256" key="4">
    <source>
        <dbReference type="ARBA" id="ARBA00011738"/>
    </source>
</evidence>
<keyword evidence="20" id="KW-1185">Reference proteome</keyword>
<dbReference type="EMBL" id="NPDZ01000004">
    <property type="protein sequence ID" value="PJZ73685.1"/>
    <property type="molecule type" value="Genomic_DNA"/>
</dbReference>
<dbReference type="GO" id="GO:0010468">
    <property type="term" value="P:regulation of gene expression"/>
    <property type="evidence" value="ECO:0007669"/>
    <property type="project" value="TreeGrafter"/>
</dbReference>
<keyword evidence="12 15" id="KW-0378">Hydrolase</keyword>
<accession>A0A2M9ZNV9</accession>
<dbReference type="SUPFAM" id="SSF54768">
    <property type="entry name" value="dsRNA-binding domain-like"/>
    <property type="match status" value="1"/>
</dbReference>
<dbReference type="Proteomes" id="UP000231962">
    <property type="component" value="Unassembled WGS sequence"/>
</dbReference>
<dbReference type="EC" id="3.1.26.3" evidence="15"/>
<evidence type="ECO:0000256" key="1">
    <source>
        <dbReference type="ARBA" id="ARBA00000109"/>
    </source>
</evidence>
<evidence type="ECO:0000256" key="3">
    <source>
        <dbReference type="ARBA" id="ARBA00010183"/>
    </source>
</evidence>
<dbReference type="GO" id="GO:0004525">
    <property type="term" value="F:ribonuclease III activity"/>
    <property type="evidence" value="ECO:0007669"/>
    <property type="project" value="UniProtKB-UniRule"/>
</dbReference>
<evidence type="ECO:0000313" key="19">
    <source>
        <dbReference type="EMBL" id="PJZ73685.1"/>
    </source>
</evidence>
<dbReference type="PROSITE" id="PS50142">
    <property type="entry name" value="RNASE_3_2"/>
    <property type="match status" value="1"/>
</dbReference>
<evidence type="ECO:0000256" key="6">
    <source>
        <dbReference type="ARBA" id="ARBA00022552"/>
    </source>
</evidence>
<keyword evidence="13 15" id="KW-0460">Magnesium</keyword>
<dbReference type="HAMAP" id="MF_00104">
    <property type="entry name" value="RNase_III"/>
    <property type="match status" value="1"/>
</dbReference>
<dbReference type="GO" id="GO:0019843">
    <property type="term" value="F:rRNA binding"/>
    <property type="evidence" value="ECO:0007669"/>
    <property type="project" value="UniProtKB-KW"/>
</dbReference>
<evidence type="ECO:0000256" key="11">
    <source>
        <dbReference type="ARBA" id="ARBA00022759"/>
    </source>
</evidence>
<dbReference type="FunFam" id="3.30.160.20:FF:000003">
    <property type="entry name" value="Ribonuclease 3"/>
    <property type="match status" value="1"/>
</dbReference>
<evidence type="ECO:0000256" key="15">
    <source>
        <dbReference type="HAMAP-Rule" id="MF_00104"/>
    </source>
</evidence>
<name>A0A2M9ZNV9_9LEPT</name>
<evidence type="ECO:0000256" key="12">
    <source>
        <dbReference type="ARBA" id="ARBA00022801"/>
    </source>
</evidence>
<comment type="function">
    <text evidence="15">Digests double-stranded RNA. Involved in the processing of primary rRNA transcript to yield the immediate precursors to the large and small rRNAs (23S and 16S). Processes some mRNAs, and tRNAs when they are encoded in the rRNA operon. Processes pre-crRNA and tracrRNA of type II CRISPR loci if present in the organism.</text>
</comment>
<dbReference type="SMART" id="SM00358">
    <property type="entry name" value="DSRM"/>
    <property type="match status" value="1"/>
</dbReference>
<evidence type="ECO:0000256" key="14">
    <source>
        <dbReference type="ARBA" id="ARBA00022884"/>
    </source>
</evidence>
<dbReference type="GO" id="GO:0046872">
    <property type="term" value="F:metal ion binding"/>
    <property type="evidence" value="ECO:0007669"/>
    <property type="project" value="UniProtKB-KW"/>
</dbReference>
<feature type="binding site" evidence="15">
    <location>
        <position position="111"/>
    </location>
    <ligand>
        <name>Mg(2+)</name>
        <dbReference type="ChEBI" id="CHEBI:18420"/>
    </ligand>
</feature>
<dbReference type="GO" id="GO:0006397">
    <property type="term" value="P:mRNA processing"/>
    <property type="evidence" value="ECO:0007669"/>
    <property type="project" value="UniProtKB-UniRule"/>
</dbReference>
<keyword evidence="7 15" id="KW-0507">mRNA processing</keyword>
<keyword evidence="15" id="KW-0699">rRNA-binding</keyword>
<evidence type="ECO:0000256" key="7">
    <source>
        <dbReference type="ARBA" id="ARBA00022664"/>
    </source>
</evidence>
<keyword evidence="5 15" id="KW-0963">Cytoplasm</keyword>
<dbReference type="PROSITE" id="PS00517">
    <property type="entry name" value="RNASE_3_1"/>
    <property type="match status" value="1"/>
</dbReference>
<evidence type="ECO:0000313" key="18">
    <source>
        <dbReference type="EMBL" id="PJZ68717.1"/>
    </source>
</evidence>
<dbReference type="InterPro" id="IPR011907">
    <property type="entry name" value="RNase_III"/>
</dbReference>
<dbReference type="GO" id="GO:0003725">
    <property type="term" value="F:double-stranded RNA binding"/>
    <property type="evidence" value="ECO:0007669"/>
    <property type="project" value="TreeGrafter"/>
</dbReference>
<dbReference type="AlphaFoldDB" id="A0A2M9ZNV9"/>
<keyword evidence="8 15" id="KW-0819">tRNA processing</keyword>
<dbReference type="GO" id="GO:0042802">
    <property type="term" value="F:identical protein binding"/>
    <property type="evidence" value="ECO:0007669"/>
    <property type="project" value="UniProtKB-ARBA"/>
</dbReference>
<keyword evidence="14 15" id="KW-0694">RNA-binding</keyword>
<evidence type="ECO:0000256" key="5">
    <source>
        <dbReference type="ARBA" id="ARBA00022490"/>
    </source>
</evidence>
<dbReference type="GO" id="GO:0008033">
    <property type="term" value="P:tRNA processing"/>
    <property type="evidence" value="ECO:0007669"/>
    <property type="project" value="UniProtKB-KW"/>
</dbReference>
<evidence type="ECO:0000313" key="21">
    <source>
        <dbReference type="Proteomes" id="UP000231990"/>
    </source>
</evidence>
<dbReference type="Pfam" id="PF00035">
    <property type="entry name" value="dsrm"/>
    <property type="match status" value="1"/>
</dbReference>
<dbReference type="GO" id="GO:0005737">
    <property type="term" value="C:cytoplasm"/>
    <property type="evidence" value="ECO:0007669"/>
    <property type="project" value="UniProtKB-SubCell"/>
</dbReference>
<feature type="active site" evidence="15">
    <location>
        <position position="39"/>
    </location>
</feature>
<keyword evidence="6 15" id="KW-0698">rRNA processing</keyword>
<dbReference type="GO" id="GO:0006364">
    <property type="term" value="P:rRNA processing"/>
    <property type="evidence" value="ECO:0007669"/>
    <property type="project" value="UniProtKB-UniRule"/>
</dbReference>
<dbReference type="InterPro" id="IPR014720">
    <property type="entry name" value="dsRBD_dom"/>
</dbReference>
<dbReference type="SUPFAM" id="SSF69065">
    <property type="entry name" value="RNase III domain-like"/>
    <property type="match status" value="1"/>
</dbReference>
<organism evidence="19 21">
    <name type="scientific">Leptospira perolatii</name>
    <dbReference type="NCBI Taxonomy" id="2023191"/>
    <lineage>
        <taxon>Bacteria</taxon>
        <taxon>Pseudomonadati</taxon>
        <taxon>Spirochaetota</taxon>
        <taxon>Spirochaetia</taxon>
        <taxon>Leptospirales</taxon>
        <taxon>Leptospiraceae</taxon>
        <taxon>Leptospira</taxon>
    </lineage>
</organism>
<dbReference type="FunFam" id="1.10.1520.10:FF:000001">
    <property type="entry name" value="Ribonuclease 3"/>
    <property type="match status" value="1"/>
</dbReference>
<comment type="subunit">
    <text evidence="4 15">Homodimer.</text>
</comment>
<dbReference type="InterPro" id="IPR036389">
    <property type="entry name" value="RNase_III_sf"/>
</dbReference>
<evidence type="ECO:0000256" key="13">
    <source>
        <dbReference type="ARBA" id="ARBA00022842"/>
    </source>
</evidence>
<evidence type="ECO:0000256" key="10">
    <source>
        <dbReference type="ARBA" id="ARBA00022723"/>
    </source>
</evidence>
<dbReference type="PROSITE" id="PS50137">
    <property type="entry name" value="DS_RBD"/>
    <property type="match status" value="1"/>
</dbReference>
<sequence>MGIQFQKTDLVRLAFIHSSYRNENPEIKDDNERLEFLGDSVLGLAVTRYLFRKYPRSTEGELSRLKAKLVSTAVLNSVSNHLGFPDFVLLGKGEANSGGAGRKKLSANLFESFVGALYLDQGFESAEKFILDHLIEFAESPEKMESVKDFKTILQENCQKKFRSLPTYRLVKESGPDHEKTFIVSVKINEETSVEGTGRSKKFAEQDAARKMLRVLGIKG</sequence>
<comment type="subcellular location">
    <subcellularLocation>
        <location evidence="2 15">Cytoplasm</location>
    </subcellularLocation>
</comment>
<evidence type="ECO:0000259" key="16">
    <source>
        <dbReference type="PROSITE" id="PS50137"/>
    </source>
</evidence>
<protein>
    <recommendedName>
        <fullName evidence="15">Ribonuclease 3</fullName>
        <ecNumber evidence="15">3.1.26.3</ecNumber>
    </recommendedName>
    <alternativeName>
        <fullName evidence="15">Ribonuclease III</fullName>
        <shortName evidence="15">RNase III</shortName>
    </alternativeName>
</protein>
<dbReference type="InterPro" id="IPR000999">
    <property type="entry name" value="RNase_III_dom"/>
</dbReference>
<evidence type="ECO:0000256" key="8">
    <source>
        <dbReference type="ARBA" id="ARBA00022694"/>
    </source>
</evidence>
<comment type="cofactor">
    <cofactor evidence="15">
        <name>Mg(2+)</name>
        <dbReference type="ChEBI" id="CHEBI:18420"/>
    </cofactor>
</comment>
<dbReference type="EMBL" id="NPDY01000017">
    <property type="protein sequence ID" value="PJZ68717.1"/>
    <property type="molecule type" value="Genomic_DNA"/>
</dbReference>
<feature type="domain" description="DRBM" evidence="16">
    <location>
        <begin position="149"/>
        <end position="218"/>
    </location>
</feature>
<dbReference type="NCBIfam" id="TIGR02191">
    <property type="entry name" value="RNaseIII"/>
    <property type="match status" value="1"/>
</dbReference>
<keyword evidence="11 15" id="KW-0255">Endonuclease</keyword>
<reference evidence="20 21" key="1">
    <citation type="submission" date="2017-07" db="EMBL/GenBank/DDBJ databases">
        <title>Leptospira spp. isolated from tropical soils.</title>
        <authorList>
            <person name="Thibeaux R."/>
            <person name="Iraola G."/>
            <person name="Ferres I."/>
            <person name="Bierque E."/>
            <person name="Girault D."/>
            <person name="Soupe-Gilbert M.-E."/>
            <person name="Picardeau M."/>
            <person name="Goarant C."/>
        </authorList>
    </citation>
    <scope>NUCLEOTIDE SEQUENCE [LARGE SCALE GENOMIC DNA]</scope>
    <source>
        <strain evidence="19 21">FH1-B-B1</strain>
        <strain evidence="18 20">FH1-B-C1</strain>
    </source>
</reference>
<dbReference type="Proteomes" id="UP000231990">
    <property type="component" value="Unassembled WGS sequence"/>
</dbReference>
<dbReference type="Pfam" id="PF14622">
    <property type="entry name" value="Ribonucleas_3_3"/>
    <property type="match status" value="1"/>
</dbReference>
<feature type="active site" evidence="15">
    <location>
        <position position="111"/>
    </location>
</feature>
<dbReference type="SMART" id="SM00535">
    <property type="entry name" value="RIBOc"/>
    <property type="match status" value="1"/>
</dbReference>
<comment type="catalytic activity">
    <reaction evidence="1 15">
        <text>Endonucleolytic cleavage to 5'-phosphomonoester.</text>
        <dbReference type="EC" id="3.1.26.3"/>
    </reaction>
</comment>
<dbReference type="PANTHER" id="PTHR11207:SF0">
    <property type="entry name" value="RIBONUCLEASE 3"/>
    <property type="match status" value="1"/>
</dbReference>
<keyword evidence="9 15" id="KW-0540">Nuclease</keyword>
<feature type="domain" description="RNase III" evidence="17">
    <location>
        <begin position="1"/>
        <end position="122"/>
    </location>
</feature>
<feature type="binding site" evidence="15">
    <location>
        <position position="35"/>
    </location>
    <ligand>
        <name>Mg(2+)</name>
        <dbReference type="ChEBI" id="CHEBI:18420"/>
    </ligand>
</feature>
<evidence type="ECO:0000313" key="20">
    <source>
        <dbReference type="Proteomes" id="UP000231962"/>
    </source>
</evidence>